<evidence type="ECO:0000313" key="2">
    <source>
        <dbReference type="Proteomes" id="UP001064048"/>
    </source>
</evidence>
<dbReference type="Proteomes" id="UP001064048">
    <property type="component" value="Chromosome 15"/>
</dbReference>
<comment type="caution">
    <text evidence="1">The sequence shown here is derived from an EMBL/GenBank/DDBJ whole genome shotgun (WGS) entry which is preliminary data.</text>
</comment>
<proteinExistence type="predicted"/>
<gene>
    <name evidence="1" type="ORF">MSG28_009410</name>
</gene>
<name>A0ACC0KX90_CHOFU</name>
<organism evidence="1 2">
    <name type="scientific">Choristoneura fumiferana</name>
    <name type="common">Spruce budworm moth</name>
    <name type="synonym">Archips fumiferana</name>
    <dbReference type="NCBI Taxonomy" id="7141"/>
    <lineage>
        <taxon>Eukaryota</taxon>
        <taxon>Metazoa</taxon>
        <taxon>Ecdysozoa</taxon>
        <taxon>Arthropoda</taxon>
        <taxon>Hexapoda</taxon>
        <taxon>Insecta</taxon>
        <taxon>Pterygota</taxon>
        <taxon>Neoptera</taxon>
        <taxon>Endopterygota</taxon>
        <taxon>Lepidoptera</taxon>
        <taxon>Glossata</taxon>
        <taxon>Ditrysia</taxon>
        <taxon>Tortricoidea</taxon>
        <taxon>Tortricidae</taxon>
        <taxon>Tortricinae</taxon>
        <taxon>Choristoneura</taxon>
    </lineage>
</organism>
<reference evidence="1 2" key="1">
    <citation type="journal article" date="2022" name="Genome Biol. Evol.">
        <title>The Spruce Budworm Genome: Reconstructing the Evolutionary History of Antifreeze Proteins.</title>
        <authorList>
            <person name="Beliveau C."/>
            <person name="Gagne P."/>
            <person name="Picq S."/>
            <person name="Vernygora O."/>
            <person name="Keeling C.I."/>
            <person name="Pinkney K."/>
            <person name="Doucet D."/>
            <person name="Wen F."/>
            <person name="Johnston J.S."/>
            <person name="Maaroufi H."/>
            <person name="Boyle B."/>
            <person name="Laroche J."/>
            <person name="Dewar K."/>
            <person name="Juretic N."/>
            <person name="Blackburn G."/>
            <person name="Nisole A."/>
            <person name="Brunet B."/>
            <person name="Brandao M."/>
            <person name="Lumley L."/>
            <person name="Duan J."/>
            <person name="Quan G."/>
            <person name="Lucarotti C.J."/>
            <person name="Roe A.D."/>
            <person name="Sperling F.A.H."/>
            <person name="Levesque R.C."/>
            <person name="Cusson M."/>
        </authorList>
    </citation>
    <scope>NUCLEOTIDE SEQUENCE [LARGE SCALE GENOMIC DNA]</scope>
    <source>
        <strain evidence="1">Glfc:IPQL:Cfum</strain>
    </source>
</reference>
<dbReference type="EMBL" id="CM046115">
    <property type="protein sequence ID" value="KAI8441176.1"/>
    <property type="molecule type" value="Genomic_DNA"/>
</dbReference>
<evidence type="ECO:0000313" key="1">
    <source>
        <dbReference type="EMBL" id="KAI8441176.1"/>
    </source>
</evidence>
<protein>
    <submittedName>
        <fullName evidence="1">Uncharacterized protein</fullName>
    </submittedName>
</protein>
<accession>A0ACC0KX90</accession>
<keyword evidence="2" id="KW-1185">Reference proteome</keyword>
<sequence length="378" mass="42190">MCSKQAALISKLYGGMQCSGCGARFPPEHTVRYSQHLDWHFRQNRRERDSARRAHSRDWHYDLADWLQYEELEDLEERKKSWFETTGLLSTAAAAPAPAPPSVAAGPPARAACALCGDTFLQFYNEDREEWHLRNSVSHEGQNYHPLCLEDYKASLMKEEPPKEEVSEVEKPEEEAIEIKDVDDTLDQSDNESVVEVIEPEKPIEIEEVEEVEESVVGEPPMDLEAEAEDDDDVVFKAEPVDQLVVDDYDTDDETAAAHDEPIITAEEELVRAAPDTSRPTVLSSIDGNVQLEAPAQASVLPGIRINISKVLAPVEPTPAPIPHLDSLEDVSADEEPPPPGEEIELEYKRKPTLEGVVFSRQLPKQKGTELSGLCSIM</sequence>